<feature type="region of interest" description="Disordered" evidence="1">
    <location>
        <begin position="62"/>
        <end position="86"/>
    </location>
</feature>
<evidence type="ECO:0000313" key="3">
    <source>
        <dbReference type="Proteomes" id="UP000005237"/>
    </source>
</evidence>
<dbReference type="Proteomes" id="UP000005237">
    <property type="component" value="Unassembled WGS sequence"/>
</dbReference>
<name>A0A8R1ELQ2_CAEJA</name>
<organism evidence="2 3">
    <name type="scientific">Caenorhabditis japonica</name>
    <dbReference type="NCBI Taxonomy" id="281687"/>
    <lineage>
        <taxon>Eukaryota</taxon>
        <taxon>Metazoa</taxon>
        <taxon>Ecdysozoa</taxon>
        <taxon>Nematoda</taxon>
        <taxon>Chromadorea</taxon>
        <taxon>Rhabditida</taxon>
        <taxon>Rhabditina</taxon>
        <taxon>Rhabditomorpha</taxon>
        <taxon>Rhabditoidea</taxon>
        <taxon>Rhabditidae</taxon>
        <taxon>Peloderinae</taxon>
        <taxon>Caenorhabditis</taxon>
    </lineage>
</organism>
<proteinExistence type="predicted"/>
<keyword evidence="3" id="KW-1185">Reference proteome</keyword>
<dbReference type="AlphaFoldDB" id="A0A8R1ELQ2"/>
<reference evidence="3" key="1">
    <citation type="submission" date="2010-08" db="EMBL/GenBank/DDBJ databases">
        <authorList>
            <consortium name="Caenorhabditis japonica Sequencing Consortium"/>
            <person name="Wilson R.K."/>
        </authorList>
    </citation>
    <scope>NUCLEOTIDE SEQUENCE [LARGE SCALE GENOMIC DNA]</scope>
    <source>
        <strain evidence="3">DF5081</strain>
    </source>
</reference>
<evidence type="ECO:0000313" key="2">
    <source>
        <dbReference type="EnsemblMetazoa" id="CJA36204.1"/>
    </source>
</evidence>
<reference evidence="2" key="2">
    <citation type="submission" date="2022-06" db="UniProtKB">
        <authorList>
            <consortium name="EnsemblMetazoa"/>
        </authorList>
    </citation>
    <scope>IDENTIFICATION</scope>
    <source>
        <strain evidence="2">DF5081</strain>
    </source>
</reference>
<sequence length="100" mass="11583">MEEFYKELNRPPPPVKLETADVENAVNTSTTDDLLTGLDELGELMETEQKKEEEDMAKLAEYMDQEEKEPTSLIKKRRGKKSTPDGDEKRYIMVLIYLDV</sequence>
<accession>A0A8R1ELQ2</accession>
<evidence type="ECO:0000256" key="1">
    <source>
        <dbReference type="SAM" id="MobiDB-lite"/>
    </source>
</evidence>
<protein>
    <submittedName>
        <fullName evidence="2">Uncharacterized protein</fullName>
    </submittedName>
</protein>
<dbReference type="EnsemblMetazoa" id="CJA36204.1">
    <property type="protein sequence ID" value="CJA36204.1"/>
    <property type="gene ID" value="WBGene00212051"/>
</dbReference>